<feature type="signal peptide" evidence="1">
    <location>
        <begin position="1"/>
        <end position="22"/>
    </location>
</feature>
<keyword evidence="1" id="KW-0732">Signal</keyword>
<dbReference type="Proteomes" id="UP001075354">
    <property type="component" value="Chromosome 13"/>
</dbReference>
<comment type="caution">
    <text evidence="2">The sequence shown here is derived from an EMBL/GenBank/DDBJ whole genome shotgun (WGS) entry which is preliminary data.</text>
</comment>
<proteinExistence type="predicted"/>
<reference evidence="2" key="1">
    <citation type="submission" date="2022-12" db="EMBL/GenBank/DDBJ databases">
        <title>Chromosome-level genome assembly of the bean flower thrips Megalurothrips usitatus.</title>
        <authorList>
            <person name="Ma L."/>
            <person name="Liu Q."/>
            <person name="Li H."/>
            <person name="Cai W."/>
        </authorList>
    </citation>
    <scope>NUCLEOTIDE SEQUENCE</scope>
    <source>
        <strain evidence="2">Cailab_2022a</strain>
    </source>
</reference>
<evidence type="ECO:0000313" key="2">
    <source>
        <dbReference type="EMBL" id="KAJ1521766.1"/>
    </source>
</evidence>
<dbReference type="EMBL" id="JAPTSV010000013">
    <property type="protein sequence ID" value="KAJ1521766.1"/>
    <property type="molecule type" value="Genomic_DNA"/>
</dbReference>
<gene>
    <name evidence="2" type="ORF">ONE63_003401</name>
</gene>
<feature type="chain" id="PRO_5043843577" evidence="1">
    <location>
        <begin position="23"/>
        <end position="114"/>
    </location>
</feature>
<keyword evidence="3" id="KW-1185">Reference proteome</keyword>
<dbReference type="AlphaFoldDB" id="A0AAV7XDR5"/>
<name>A0AAV7XDR5_9NEOP</name>
<evidence type="ECO:0000313" key="3">
    <source>
        <dbReference type="Proteomes" id="UP001075354"/>
    </source>
</evidence>
<organism evidence="2 3">
    <name type="scientific">Megalurothrips usitatus</name>
    <name type="common">bean blossom thrips</name>
    <dbReference type="NCBI Taxonomy" id="439358"/>
    <lineage>
        <taxon>Eukaryota</taxon>
        <taxon>Metazoa</taxon>
        <taxon>Ecdysozoa</taxon>
        <taxon>Arthropoda</taxon>
        <taxon>Hexapoda</taxon>
        <taxon>Insecta</taxon>
        <taxon>Pterygota</taxon>
        <taxon>Neoptera</taxon>
        <taxon>Paraneoptera</taxon>
        <taxon>Thysanoptera</taxon>
        <taxon>Terebrantia</taxon>
        <taxon>Thripoidea</taxon>
        <taxon>Thripidae</taxon>
        <taxon>Megalurothrips</taxon>
    </lineage>
</organism>
<protein>
    <submittedName>
        <fullName evidence="2">Uncharacterized protein</fullName>
    </submittedName>
</protein>
<accession>A0AAV7XDR5</accession>
<sequence>MFFKVTFVTLLCVYAWAGSAEAVGFKDAQVNDIDDRAIKCLEKLPSSKHPIEPWNICRLRGRDILGPNTLATAYINTIVNCLNKDYKGTYPAANIATAKTCLIQAMNKPFKGSR</sequence>
<evidence type="ECO:0000256" key="1">
    <source>
        <dbReference type="SAM" id="SignalP"/>
    </source>
</evidence>